<keyword evidence="3" id="KW-1185">Reference proteome</keyword>
<dbReference type="EMBL" id="CAADRA010000937">
    <property type="protein sequence ID" value="VFT81333.1"/>
    <property type="molecule type" value="Genomic_DNA"/>
</dbReference>
<dbReference type="OrthoDB" id="69177at2759"/>
<protein>
    <submittedName>
        <fullName evidence="2">Aste57867_4215 protein</fullName>
    </submittedName>
</protein>
<dbReference type="AlphaFoldDB" id="A0A485KCE4"/>
<dbReference type="Proteomes" id="UP000332933">
    <property type="component" value="Unassembled WGS sequence"/>
</dbReference>
<evidence type="ECO:0000313" key="1">
    <source>
        <dbReference type="EMBL" id="KAF0713775.1"/>
    </source>
</evidence>
<evidence type="ECO:0000313" key="2">
    <source>
        <dbReference type="EMBL" id="VFT81333.1"/>
    </source>
</evidence>
<sequence length="544" mass="60247">MTVDEEIQARGGLALGYTTCYVVPKVGRAVVFSQHVLHEALHAKTTTSSNNLARFVLRTDVMATRPPQPYAVPPSERPSYNLVLEYFRRAQQHELEGELDAAGDLYERCLSIRYRFPATNDEPEVTTTTTRLDGVPSHVLELVGHFLDAASLYALVCAFPAMQWLQVATSAWAKGLVEALAQDATFDAPAHAKMMSLDNLSRIVASSTQVNGTALWTTMHASSFFDAHVEGCCRVAALKTFFALGHTIQEDVDDLPAYYCINFDPETRATTLVRRNHVLTAAFYNLPCFGSIFTVESYNDLDSDDDDDMVDAAFQDCVDRRYMMAAYGVDTVGRDVEGATAEYLHATVLDPNIMELEDEQLTDLADIVTDAVTFGKRKARATKLPPAKRVLLPHASTFEGVKTSEWMDPEYDCGDRTDVVYLATHGINRLVFDFARTTLAIDEVSSNDDAYKICRGACPEFSWANAIDRRFPNVERVRHFIVHVGVVADAPVVGSYSHASAQMISSEEEINVHHIHLDHVHLRVLYAANGNVYLISTYGGIAAL</sequence>
<proteinExistence type="predicted"/>
<accession>A0A485KCE4</accession>
<reference evidence="1" key="2">
    <citation type="submission" date="2019-06" db="EMBL/GenBank/DDBJ databases">
        <title>Genomics analysis of Aphanomyces spp. identifies a new class of oomycete effector associated with host adaptation.</title>
        <authorList>
            <person name="Gaulin E."/>
        </authorList>
    </citation>
    <scope>NUCLEOTIDE SEQUENCE</scope>
    <source>
        <strain evidence="1">CBS 578.67</strain>
    </source>
</reference>
<gene>
    <name evidence="2" type="primary">Aste57867_4215</name>
    <name evidence="1" type="ORF">As57867_004204</name>
    <name evidence="2" type="ORF">ASTE57867_4215</name>
</gene>
<organism evidence="2 3">
    <name type="scientific">Aphanomyces stellatus</name>
    <dbReference type="NCBI Taxonomy" id="120398"/>
    <lineage>
        <taxon>Eukaryota</taxon>
        <taxon>Sar</taxon>
        <taxon>Stramenopiles</taxon>
        <taxon>Oomycota</taxon>
        <taxon>Saprolegniomycetes</taxon>
        <taxon>Saprolegniales</taxon>
        <taxon>Verrucalvaceae</taxon>
        <taxon>Aphanomyces</taxon>
    </lineage>
</organism>
<evidence type="ECO:0000313" key="3">
    <source>
        <dbReference type="Proteomes" id="UP000332933"/>
    </source>
</evidence>
<dbReference type="EMBL" id="VJMH01000937">
    <property type="protein sequence ID" value="KAF0713775.1"/>
    <property type="molecule type" value="Genomic_DNA"/>
</dbReference>
<reference evidence="2 3" key="1">
    <citation type="submission" date="2019-03" db="EMBL/GenBank/DDBJ databases">
        <authorList>
            <person name="Gaulin E."/>
            <person name="Dumas B."/>
        </authorList>
    </citation>
    <scope>NUCLEOTIDE SEQUENCE [LARGE SCALE GENOMIC DNA]</scope>
    <source>
        <strain evidence="2">CBS 568.67</strain>
    </source>
</reference>
<name>A0A485KCE4_9STRA</name>